<protein>
    <submittedName>
        <fullName evidence="15">CCR4-NOT transcription complex subunit 3</fullName>
    </submittedName>
</protein>
<dbReference type="GO" id="GO:0000932">
    <property type="term" value="C:P-body"/>
    <property type="evidence" value="ECO:0007669"/>
    <property type="project" value="UniProtKB-UniRule"/>
</dbReference>
<dbReference type="Pfam" id="PF04065">
    <property type="entry name" value="Not3"/>
    <property type="match status" value="1"/>
</dbReference>
<reference evidence="15" key="1">
    <citation type="submission" date="2025-08" db="UniProtKB">
        <authorList>
            <consortium name="RefSeq"/>
        </authorList>
    </citation>
    <scope>IDENTIFICATION</scope>
</reference>
<dbReference type="AlphaFoldDB" id="A0AAJ7L5B6"/>
<feature type="compositionally biased region" description="Low complexity" evidence="11">
    <location>
        <begin position="574"/>
        <end position="587"/>
    </location>
</feature>
<evidence type="ECO:0000256" key="5">
    <source>
        <dbReference type="ARBA" id="ARBA00022491"/>
    </source>
</evidence>
<dbReference type="GO" id="GO:0030015">
    <property type="term" value="C:CCR4-NOT core complex"/>
    <property type="evidence" value="ECO:0007669"/>
    <property type="project" value="UniProtKB-UniRule"/>
</dbReference>
<name>A0AAJ7L5B6_9ACAR</name>
<keyword evidence="5 10" id="KW-0678">Repressor</keyword>
<proteinExistence type="inferred from homology"/>
<feature type="compositionally biased region" description="Low complexity" evidence="11">
    <location>
        <begin position="323"/>
        <end position="336"/>
    </location>
</feature>
<evidence type="ECO:0000256" key="6">
    <source>
        <dbReference type="ARBA" id="ARBA00022553"/>
    </source>
</evidence>
<feature type="domain" description="NOT2/NOT3/NOT5 C-terminal" evidence="13">
    <location>
        <begin position="632"/>
        <end position="754"/>
    </location>
</feature>
<evidence type="ECO:0000256" key="1">
    <source>
        <dbReference type="ARBA" id="ARBA00004123"/>
    </source>
</evidence>
<keyword evidence="7 10" id="KW-0805">Transcription regulation</keyword>
<keyword evidence="8 10" id="KW-0804">Transcription</keyword>
<dbReference type="GO" id="GO:0006355">
    <property type="term" value="P:regulation of DNA-templated transcription"/>
    <property type="evidence" value="ECO:0007669"/>
    <property type="project" value="InterPro"/>
</dbReference>
<accession>A0AAJ7L5B6</accession>
<feature type="region of interest" description="Disordered" evidence="11">
    <location>
        <begin position="399"/>
        <end position="492"/>
    </location>
</feature>
<evidence type="ECO:0000313" key="15">
    <source>
        <dbReference type="RefSeq" id="XP_018494598.1"/>
    </source>
</evidence>
<evidence type="ECO:0000256" key="9">
    <source>
        <dbReference type="ARBA" id="ARBA00023242"/>
    </source>
</evidence>
<evidence type="ECO:0000256" key="4">
    <source>
        <dbReference type="ARBA" id="ARBA00022490"/>
    </source>
</evidence>
<feature type="region of interest" description="Disordered" evidence="11">
    <location>
        <begin position="359"/>
        <end position="381"/>
    </location>
</feature>
<comment type="similarity">
    <text evidence="3 10">Belongs to the CNOT2/3/5 family.</text>
</comment>
<dbReference type="InterPro" id="IPR038635">
    <property type="entry name" value="CCR4-NOT_su2/3/5_C_sf"/>
</dbReference>
<dbReference type="PANTHER" id="PTHR23326">
    <property type="entry name" value="CCR4 NOT-RELATED"/>
    <property type="match status" value="1"/>
</dbReference>
<keyword evidence="14" id="KW-1185">Reference proteome</keyword>
<dbReference type="Gene3D" id="2.30.30.1020">
    <property type="entry name" value="CCR4-NOT complex subunit 2/3/5, C-terminal domain"/>
    <property type="match status" value="1"/>
</dbReference>
<dbReference type="InterPro" id="IPR007207">
    <property type="entry name" value="Not_N"/>
</dbReference>
<dbReference type="Proteomes" id="UP000694867">
    <property type="component" value="Unplaced"/>
</dbReference>
<dbReference type="GO" id="GO:2000036">
    <property type="term" value="P:regulation of stem cell population maintenance"/>
    <property type="evidence" value="ECO:0007669"/>
    <property type="project" value="UniProtKB-ARBA"/>
</dbReference>
<organism evidence="14 15">
    <name type="scientific">Galendromus occidentalis</name>
    <name type="common">western predatory mite</name>
    <dbReference type="NCBI Taxonomy" id="34638"/>
    <lineage>
        <taxon>Eukaryota</taxon>
        <taxon>Metazoa</taxon>
        <taxon>Ecdysozoa</taxon>
        <taxon>Arthropoda</taxon>
        <taxon>Chelicerata</taxon>
        <taxon>Arachnida</taxon>
        <taxon>Acari</taxon>
        <taxon>Parasitiformes</taxon>
        <taxon>Mesostigmata</taxon>
        <taxon>Gamasina</taxon>
        <taxon>Phytoseioidea</taxon>
        <taxon>Phytoseiidae</taxon>
        <taxon>Typhlodrominae</taxon>
        <taxon>Galendromus</taxon>
    </lineage>
</organism>
<evidence type="ECO:0000259" key="12">
    <source>
        <dbReference type="Pfam" id="PF04065"/>
    </source>
</evidence>
<gene>
    <name evidence="15" type="primary">LOC100905330</name>
</gene>
<evidence type="ECO:0000256" key="11">
    <source>
        <dbReference type="SAM" id="MobiDB-lite"/>
    </source>
</evidence>
<feature type="domain" description="CCR4-Not complex component Not N-terminal" evidence="12">
    <location>
        <begin position="4"/>
        <end position="234"/>
    </location>
</feature>
<dbReference type="GO" id="GO:0005634">
    <property type="term" value="C:nucleus"/>
    <property type="evidence" value="ECO:0007669"/>
    <property type="project" value="UniProtKB-SubCell"/>
</dbReference>
<keyword evidence="6" id="KW-0597">Phosphoprotein</keyword>
<dbReference type="InterPro" id="IPR012270">
    <property type="entry name" value="CCR4-NOT_su3/5"/>
</dbReference>
<feature type="region of interest" description="Disordered" evidence="11">
    <location>
        <begin position="574"/>
        <end position="595"/>
    </location>
</feature>
<evidence type="ECO:0000256" key="8">
    <source>
        <dbReference type="ARBA" id="ARBA00023163"/>
    </source>
</evidence>
<evidence type="ECO:0000256" key="7">
    <source>
        <dbReference type="ARBA" id="ARBA00023015"/>
    </source>
</evidence>
<dbReference type="GeneID" id="100905330"/>
<dbReference type="RefSeq" id="XP_018494598.1">
    <property type="nucleotide sequence ID" value="XM_018639082.1"/>
</dbReference>
<comment type="subcellular location">
    <subcellularLocation>
        <location evidence="2 10">Cytoplasm</location>
    </subcellularLocation>
    <subcellularLocation>
        <location evidence="1 10">Nucleus</location>
    </subcellularLocation>
</comment>
<evidence type="ECO:0000256" key="10">
    <source>
        <dbReference type="PIRNR" id="PIRNR005290"/>
    </source>
</evidence>
<evidence type="ECO:0000256" key="2">
    <source>
        <dbReference type="ARBA" id="ARBA00004496"/>
    </source>
</evidence>
<dbReference type="PIRSF" id="PIRSF005290">
    <property type="entry name" value="NOT_su_3_5"/>
    <property type="match status" value="1"/>
</dbReference>
<dbReference type="InterPro" id="IPR040168">
    <property type="entry name" value="Not2/3/5"/>
</dbReference>
<keyword evidence="9 10" id="KW-0539">Nucleus</keyword>
<feature type="region of interest" description="Disordered" evidence="11">
    <location>
        <begin position="238"/>
        <end position="336"/>
    </location>
</feature>
<feature type="compositionally biased region" description="Polar residues" evidence="11">
    <location>
        <begin position="448"/>
        <end position="491"/>
    </location>
</feature>
<evidence type="ECO:0000256" key="3">
    <source>
        <dbReference type="ARBA" id="ARBA00007682"/>
    </source>
</evidence>
<evidence type="ECO:0000313" key="14">
    <source>
        <dbReference type="Proteomes" id="UP000694867"/>
    </source>
</evidence>
<feature type="compositionally biased region" description="Low complexity" evidence="11">
    <location>
        <begin position="367"/>
        <end position="379"/>
    </location>
</feature>
<feature type="compositionally biased region" description="Polar residues" evidence="11">
    <location>
        <begin position="264"/>
        <end position="322"/>
    </location>
</feature>
<feature type="compositionally biased region" description="Low complexity" evidence="11">
    <location>
        <begin position="399"/>
        <end position="445"/>
    </location>
</feature>
<dbReference type="KEGG" id="goe:100905330"/>
<feature type="compositionally biased region" description="Polar residues" evidence="11">
    <location>
        <begin position="245"/>
        <end position="256"/>
    </location>
</feature>
<sequence>MADRRKLQGEIDRCLKKVTEGVETFDDIWKKVHGASNTNQKEKYEADLKKEIKKLQRLRDQIKTWLSSSEIKDKRQLQDTRKLIETQMERFKVVERETKTKAYSKEGLSGGVQKIDPAQKEKDEMNQWLANCIDSLNIQVDQFECEMESMSVTTKKGKNVSAKDASRVEELKAHVEKHRFHINKLETLMRMLDNGTIEVDKIRSVQEDVNFYLESCLEPDFEENEYLYDDLDLDESCAPLGVGETKSTSQSNATSEHGSDSPHNELSTPHTPQSVSHTPHPGQATTVQTPNASQTATSLTNATSQLNNHHSNAKNDTPSQAGTPNNLTTSSPTSTPVLEIKQSVNIQAPSTPVVKPVAVRPVGSTKSPQASGASSPAPGLHNEASKIAYSSVVATPAPVTPQQQQQQQPIALQQQAQQQAAQTQQQQPPQPQQQQPQQILQPPVQLNGVVSPSPNQTQSQQMQVVNGPPQHTSSPTKQPQTDGHVLSNNVDGSPVMMIMNSLNQADLVPQTTAPITNGVCEVETPQKHVTAPQLQQQQQQQQQQREQQQQQLHQQQQQQVQQQRQLQQQQLQQLQQQGSQGTSQSQQMPVSDDQMMPQDAHIPAVLGVAPLGKSTMPKECYYQLHHLNWASQHMPHPSDSDRLRNYLMRQPCSTPPYYPLTPPLDPAEMFQRLATETLFFIFYYMEGTKAQYLAAKALKKQSWRFHTKFMMWFQRHEEPKTITEDFEQGTYIYFDYERWSQRRKEGFTFEYRFLEDRDLN</sequence>
<keyword evidence="4 10" id="KW-0963">Cytoplasm</keyword>
<dbReference type="CTD" id="35501"/>
<dbReference type="InterPro" id="IPR007282">
    <property type="entry name" value="NOT2/3/5_C"/>
</dbReference>
<evidence type="ECO:0000259" key="13">
    <source>
        <dbReference type="Pfam" id="PF04153"/>
    </source>
</evidence>
<dbReference type="Pfam" id="PF04153">
    <property type="entry name" value="NOT2_3_5_C"/>
    <property type="match status" value="1"/>
</dbReference>